<keyword evidence="10 19" id="KW-0547">Nucleotide-binding</keyword>
<evidence type="ECO:0000256" key="3">
    <source>
        <dbReference type="ARBA" id="ARBA00005077"/>
    </source>
</evidence>
<protein>
    <recommendedName>
        <fullName evidence="19">Carbamoyl phosphate synthase large chain</fullName>
        <ecNumber evidence="19">6.3.4.16</ecNumber>
        <ecNumber evidence="19">6.3.5.5</ecNumber>
    </recommendedName>
    <alternativeName>
        <fullName evidence="19">Carbamoyl phosphate synthetase ammonia chain</fullName>
    </alternativeName>
</protein>
<feature type="binding site" evidence="19">
    <location>
        <position position="823"/>
    </location>
    <ligand>
        <name>Mn(2+)</name>
        <dbReference type="ChEBI" id="CHEBI:29035"/>
        <label>3</label>
    </ligand>
</feature>
<proteinExistence type="inferred from homology"/>
<evidence type="ECO:0000256" key="2">
    <source>
        <dbReference type="ARBA" id="ARBA00004812"/>
    </source>
</evidence>
<feature type="binding site" evidence="19">
    <location>
        <position position="301"/>
    </location>
    <ligand>
        <name>Mn(2+)</name>
        <dbReference type="ChEBI" id="CHEBI:29035"/>
        <label>2</label>
    </ligand>
</feature>
<feature type="binding site" evidence="19">
    <location>
        <position position="241"/>
    </location>
    <ligand>
        <name>ATP</name>
        <dbReference type="ChEBI" id="CHEBI:30616"/>
        <label>1</label>
    </ligand>
</feature>
<dbReference type="InterPro" id="IPR011761">
    <property type="entry name" value="ATP-grasp"/>
</dbReference>
<dbReference type="InterPro" id="IPR058047">
    <property type="entry name" value="CPSase_preATP-grasp"/>
</dbReference>
<keyword evidence="11 19" id="KW-0067">ATP-binding</keyword>
<dbReference type="OrthoDB" id="9804197at2"/>
<sequence length="1282" mass="140123">MPKRTDLNSILIIGAGPIVIGQACEFDYSGAQACKALREEGYKVILVNSNPATIMTDPEMADVTYIEPITWQVVERIIAKERPQAVLPTMGGQTALNCALDLYRNGVLEKYSVELIGATPEAIDKAEDRAKFKDAMTKIGLGSARSGIAHSMAEAWAAQAELGFPAIIRPSFTMGGSGGGIAHNAEDFHSICTRGLELSPTRELLIEESLLGWKEFEMEVVRDRKDNCIIVCSIENLDPMGVHTGDSITVAPAQTLTDKEYQIMRNASLAVLREIGVDTGGSNVQFAVNPVDGRMIVIEMNPRVSRSSALASKATGFPIARVAAKLAVGFTLDELQNDITGGATPASFEPSIDYVVTKVPRFAFEKFPGADERLTTQMKSVGEVMAMGRTFQESFQKALRGLDVGMDGLRRANTGAAVIAEELAVPGPQRIWYVGEAFAQGMTRDEVQRLSRIDPWFLAQIQDLVEVEQWVQTQTLEGLDKPVLYRLKQQGFGDRRLAALLNRHEDAVRAHRHQLGVRPVYKRVDTCAAEFATRTAYLYSTYDEECEAQPTGKTKIMVLGGGPNRIGQGIEFDYCCVHAALAMREDGYETIMVNCNPETVSTDYDTSDRLYFESLTLEDVLEIVALEKPAGVIVQYGGQTPLKLALALEANGVPIIGTSPDMIDAAEDRERFQKLLHEMDLRQPPNRTARTEEDAVRLAEEIGYPLVVRPSYVLGGRAMEIVHERADLERYMREAVKVSHDSPVLLDCFLDNAIEVDVDCVSDGGNVVIGGVMEHVEQAGIHSGDSACSLPPYSLSGETVDEIRRQTVRLAKGLNVVGLMNVQFAVQRNKVDGRVRDTVFVLEVNPRASRTVPFVSKATGLPLAKIAARCMAGETLLEQGVTAEVTPPYFSVKESVLPFAKFLGVDTILGPEMKSTGEVMGCGRTFGEAYYKAQLGAGVRLPRGGKAYLRVRKGDQARAVALARQLAAMGFELLGSHITSLVISAADIPVREVRDEDVMAMLAAKSIALVVVTVDEKRTAIGASRALRVATLASGAVYYTTIAAAEAAAEAMGHADDFALSSLQELHALAANAGNAGHAAQAATALRPRGRLEPTEADLAAASAKLPERRRAARERSVGVPPLKLFIRQPFTESDARQQRMIADILQLIDSANGIPHPFKYLTGTEAESADTFRKSFERNHHLPFTPKNFRRHRLALLDQADVMINIRVGMSESSAFELAYHVFKGRRTPVLFLVWKGAPIKTTLIRELDDLCDATYIEFDEVEELRGALHRFFSSKSLQVH</sequence>
<dbReference type="HAMAP" id="MF_01210_B">
    <property type="entry name" value="CPSase_L_chain_B"/>
    <property type="match status" value="1"/>
</dbReference>
<dbReference type="NCBIfam" id="NF009455">
    <property type="entry name" value="PRK12815.1"/>
    <property type="match status" value="1"/>
</dbReference>
<dbReference type="InterPro" id="IPR036914">
    <property type="entry name" value="MGS-like_dom_sf"/>
</dbReference>
<dbReference type="Pfam" id="PF25596">
    <property type="entry name" value="CPSase_L_D1"/>
    <property type="match status" value="2"/>
</dbReference>
<evidence type="ECO:0000313" key="22">
    <source>
        <dbReference type="EMBL" id="SFU62213.1"/>
    </source>
</evidence>
<dbReference type="FunFam" id="3.30.470.20:FF:000007">
    <property type="entry name" value="Carbamoyl-phosphate synthase large chain"/>
    <property type="match status" value="1"/>
</dbReference>
<feature type="binding site" evidence="19">
    <location>
        <position position="210"/>
    </location>
    <ligand>
        <name>ATP</name>
        <dbReference type="ChEBI" id="CHEBI:30616"/>
        <label>1</label>
    </ligand>
</feature>
<dbReference type="SUPFAM" id="SSF52440">
    <property type="entry name" value="PreATP-grasp domain"/>
    <property type="match status" value="2"/>
</dbReference>
<evidence type="ECO:0000256" key="10">
    <source>
        <dbReference type="ARBA" id="ARBA00022741"/>
    </source>
</evidence>
<evidence type="ECO:0000259" key="20">
    <source>
        <dbReference type="PROSITE" id="PS50975"/>
    </source>
</evidence>
<keyword evidence="6 19" id="KW-0436">Ligase</keyword>
<feature type="domain" description="ATP-grasp" evidence="20">
    <location>
        <begin position="673"/>
        <end position="872"/>
    </location>
</feature>
<feature type="binding site" evidence="19">
    <location>
        <position position="242"/>
    </location>
    <ligand>
        <name>ATP</name>
        <dbReference type="ChEBI" id="CHEBI:30616"/>
        <label>1</label>
    </ligand>
</feature>
<comment type="cofactor">
    <cofactor evidence="19">
        <name>Mg(2+)</name>
        <dbReference type="ChEBI" id="CHEBI:18420"/>
    </cofactor>
    <cofactor evidence="19">
        <name>Mn(2+)</name>
        <dbReference type="ChEBI" id="CHEBI:29035"/>
    </cofactor>
    <text evidence="19">Binds 4 Mg(2+) or Mn(2+) ions per subunit.</text>
</comment>
<dbReference type="UniPathway" id="UPA00068">
    <property type="reaction ID" value="UER00171"/>
</dbReference>
<dbReference type="InterPro" id="IPR036897">
    <property type="entry name" value="CarbamoylP_synth_lsu_oligo_sf"/>
</dbReference>
<feature type="binding site" evidence="19">
    <location>
        <position position="129"/>
    </location>
    <ligand>
        <name>ATP</name>
        <dbReference type="ChEBI" id="CHEBI:30616"/>
        <label>1</label>
    </ligand>
</feature>
<dbReference type="PROSITE" id="PS51257">
    <property type="entry name" value="PROKAR_LIPOPROTEIN"/>
    <property type="match status" value="1"/>
</dbReference>
<keyword evidence="23" id="KW-1185">Reference proteome</keyword>
<dbReference type="Gene3D" id="3.40.50.20">
    <property type="match status" value="2"/>
</dbReference>
<dbReference type="RefSeq" id="WP_093555079.1">
    <property type="nucleotide sequence ID" value="NZ_FPBO01000006.1"/>
</dbReference>
<evidence type="ECO:0000256" key="7">
    <source>
        <dbReference type="ARBA" id="ARBA00022605"/>
    </source>
</evidence>
<feature type="domain" description="MGS-like" evidence="21">
    <location>
        <begin position="939"/>
        <end position="1073"/>
    </location>
</feature>
<dbReference type="NCBIfam" id="TIGR01369">
    <property type="entry name" value="CPSaseII_lrg"/>
    <property type="match status" value="1"/>
</dbReference>
<keyword evidence="13 19" id="KW-0665">Pyrimidine biosynthesis</keyword>
<feature type="binding site" evidence="19">
    <location>
        <position position="301"/>
    </location>
    <ligand>
        <name>Mg(2+)</name>
        <dbReference type="ChEBI" id="CHEBI:18420"/>
        <label>2</label>
    </ligand>
</feature>
<dbReference type="PRINTS" id="PR00098">
    <property type="entry name" value="CPSASE"/>
</dbReference>
<feature type="binding site" evidence="19">
    <location>
        <position position="709"/>
    </location>
    <ligand>
        <name>ATP</name>
        <dbReference type="ChEBI" id="CHEBI:30616"/>
        <label>2</label>
    </ligand>
</feature>
<evidence type="ECO:0000256" key="15">
    <source>
        <dbReference type="ARBA" id="ARBA00047359"/>
    </source>
</evidence>
<gene>
    <name evidence="19" type="primary">carB</name>
    <name evidence="22" type="ORF">SAMN05216552_100666</name>
</gene>
<feature type="binding site" evidence="19">
    <location>
        <position position="285"/>
    </location>
    <ligand>
        <name>ATP</name>
        <dbReference type="ChEBI" id="CHEBI:30616"/>
        <label>1</label>
    </ligand>
</feature>
<dbReference type="Gene3D" id="3.30.470.20">
    <property type="entry name" value="ATP-grasp fold, B domain"/>
    <property type="match status" value="2"/>
</dbReference>
<comment type="function">
    <text evidence="17 19">Large subunit of the glutamine-dependent carbamoyl phosphate synthetase (CPSase). CPSase catalyzes the formation of carbamoyl phosphate from the ammonia moiety of glutamine, carbonate, and phosphate donated by ATP, constituting the first step of 2 biosynthetic pathways, one leading to arginine and/or urea and the other to pyrimidine nucleotides. The large subunit (synthetase) binds the substrates ammonia (free or transferred from glutamine from the small subunit), hydrogencarbonate and ATP and carries out an ATP-coupled ligase reaction, activating hydrogencarbonate by forming carboxy phosphate which reacts with ammonia to form carbamoyl phosphate.</text>
</comment>
<dbReference type="PROSITE" id="PS51855">
    <property type="entry name" value="MGS"/>
    <property type="match status" value="1"/>
</dbReference>
<feature type="binding site" evidence="19">
    <location>
        <position position="750"/>
    </location>
    <ligand>
        <name>ATP</name>
        <dbReference type="ChEBI" id="CHEBI:30616"/>
        <label>2</label>
    </ligand>
</feature>
<dbReference type="FunFam" id="3.40.50.20:FF:000001">
    <property type="entry name" value="Carbamoyl-phosphate synthase large chain"/>
    <property type="match status" value="1"/>
</dbReference>
<evidence type="ECO:0000256" key="18">
    <source>
        <dbReference type="ARBA" id="ARBA00062056"/>
    </source>
</evidence>
<dbReference type="Gene3D" id="3.40.50.1380">
    <property type="entry name" value="Methylglyoxal synthase-like domain"/>
    <property type="match status" value="1"/>
</dbReference>
<comment type="catalytic activity">
    <reaction evidence="15 19">
        <text>hydrogencarbonate + NH4(+) + 2 ATP = carbamoyl phosphate + 2 ADP + phosphate + 2 H(+)</text>
        <dbReference type="Rhea" id="RHEA:18029"/>
        <dbReference type="ChEBI" id="CHEBI:15378"/>
        <dbReference type="ChEBI" id="CHEBI:17544"/>
        <dbReference type="ChEBI" id="CHEBI:28938"/>
        <dbReference type="ChEBI" id="CHEBI:30616"/>
        <dbReference type="ChEBI" id="CHEBI:43474"/>
        <dbReference type="ChEBI" id="CHEBI:58228"/>
        <dbReference type="ChEBI" id="CHEBI:456216"/>
        <dbReference type="EC" id="6.3.4.16"/>
    </reaction>
</comment>
<dbReference type="Gene3D" id="1.10.1030.10">
    <property type="entry name" value="Carbamoyl-phosphate synthetase, large subunit oligomerisation domain"/>
    <property type="match status" value="1"/>
</dbReference>
<dbReference type="SMART" id="SM00851">
    <property type="entry name" value="MGS"/>
    <property type="match status" value="1"/>
</dbReference>
<dbReference type="PROSITE" id="PS50975">
    <property type="entry name" value="ATP_GRASP"/>
    <property type="match status" value="2"/>
</dbReference>
<keyword evidence="7 19" id="KW-0028">Amino-acid biosynthesis</keyword>
<dbReference type="Pfam" id="PF02786">
    <property type="entry name" value="CPSase_L_D2"/>
    <property type="match status" value="2"/>
</dbReference>
<evidence type="ECO:0000256" key="16">
    <source>
        <dbReference type="ARBA" id="ARBA00048816"/>
    </source>
</evidence>
<feature type="binding site" evidence="19">
    <location>
        <position position="299"/>
    </location>
    <ligand>
        <name>Mg(2+)</name>
        <dbReference type="ChEBI" id="CHEBI:18420"/>
        <label>1</label>
    </ligand>
</feature>
<name>A0A1I7HNH8_9BURK</name>
<keyword evidence="5 19" id="KW-0055">Arginine biosynthesis</keyword>
<feature type="binding site" evidence="19">
    <location>
        <position position="843"/>
    </location>
    <ligand>
        <name>Mg(2+)</name>
        <dbReference type="ChEBI" id="CHEBI:18420"/>
        <label>4</label>
    </ligand>
</feature>
<dbReference type="GO" id="GO:0005737">
    <property type="term" value="C:cytoplasm"/>
    <property type="evidence" value="ECO:0007669"/>
    <property type="project" value="TreeGrafter"/>
</dbReference>
<comment type="subunit">
    <text evidence="18 19">Composed of two chains; the small (or glutamine) chain promotes the hydrolysis of glutamine to ammonia, which is used by the large (or ammonia) chain to synthesize carbamoyl phosphate. Tetramer of heterodimers (alpha,beta)4.</text>
</comment>
<feature type="binding site" evidence="19">
    <location>
        <position position="299"/>
    </location>
    <ligand>
        <name>Mn(2+)</name>
        <dbReference type="ChEBI" id="CHEBI:29035"/>
        <label>1</label>
    </ligand>
</feature>
<evidence type="ECO:0000256" key="6">
    <source>
        <dbReference type="ARBA" id="ARBA00022598"/>
    </source>
</evidence>
<organism evidence="22 23">
    <name type="scientific">Pseudoduganella namucuonensis</name>
    <dbReference type="NCBI Taxonomy" id="1035707"/>
    <lineage>
        <taxon>Bacteria</taxon>
        <taxon>Pseudomonadati</taxon>
        <taxon>Pseudomonadota</taxon>
        <taxon>Betaproteobacteria</taxon>
        <taxon>Burkholderiales</taxon>
        <taxon>Oxalobacteraceae</taxon>
        <taxon>Telluria group</taxon>
        <taxon>Pseudoduganella</taxon>
    </lineage>
</organism>
<dbReference type="UniPathway" id="UPA00070">
    <property type="reaction ID" value="UER00115"/>
</dbReference>
<dbReference type="NCBIfam" id="NF003671">
    <property type="entry name" value="PRK05294.1"/>
    <property type="match status" value="1"/>
</dbReference>
<dbReference type="GO" id="GO:0006526">
    <property type="term" value="P:L-arginine biosynthetic process"/>
    <property type="evidence" value="ECO:0007669"/>
    <property type="project" value="UniProtKB-UniRule"/>
</dbReference>
<dbReference type="GO" id="GO:0044205">
    <property type="term" value="P:'de novo' UMP biosynthetic process"/>
    <property type="evidence" value="ECO:0007669"/>
    <property type="project" value="UniProtKB-UniRule"/>
</dbReference>
<dbReference type="GO" id="GO:0005524">
    <property type="term" value="F:ATP binding"/>
    <property type="evidence" value="ECO:0007669"/>
    <property type="project" value="UniProtKB-UniRule"/>
</dbReference>
<dbReference type="GO" id="GO:0004087">
    <property type="term" value="F:carbamoyl-phosphate synthase (ammonia) activity"/>
    <property type="evidence" value="ECO:0007669"/>
    <property type="project" value="UniProtKB-EC"/>
</dbReference>
<feature type="binding site" evidence="19">
    <location>
        <position position="175"/>
    </location>
    <ligand>
        <name>ATP</name>
        <dbReference type="ChEBI" id="CHEBI:30616"/>
        <label>1</label>
    </ligand>
</feature>
<feature type="binding site" evidence="19">
    <location>
        <position position="843"/>
    </location>
    <ligand>
        <name>Mn(2+)</name>
        <dbReference type="ChEBI" id="CHEBI:29035"/>
        <label>3</label>
    </ligand>
</feature>
<feature type="binding site" evidence="19">
    <location>
        <position position="843"/>
    </location>
    <ligand>
        <name>ATP</name>
        <dbReference type="ChEBI" id="CHEBI:30616"/>
        <label>2</label>
    </ligand>
</feature>
<evidence type="ECO:0000313" key="23">
    <source>
        <dbReference type="Proteomes" id="UP000199391"/>
    </source>
</evidence>
<feature type="binding site" evidence="19">
    <location>
        <position position="208"/>
    </location>
    <ligand>
        <name>ATP</name>
        <dbReference type="ChEBI" id="CHEBI:30616"/>
        <label>1</label>
    </ligand>
</feature>
<comment type="similarity">
    <text evidence="4 19">Belongs to the CarB family.</text>
</comment>
<dbReference type="InterPro" id="IPR005483">
    <property type="entry name" value="CPSase_dom"/>
</dbReference>
<dbReference type="PROSITE" id="PS00866">
    <property type="entry name" value="CPSASE_1"/>
    <property type="match status" value="1"/>
</dbReference>
<dbReference type="GO" id="GO:0006541">
    <property type="term" value="P:glutamine metabolic process"/>
    <property type="evidence" value="ECO:0007669"/>
    <property type="project" value="TreeGrafter"/>
</dbReference>
<feature type="region of interest" description="Allosteric domain" evidence="19">
    <location>
        <begin position="939"/>
        <end position="1282"/>
    </location>
</feature>
<dbReference type="Pfam" id="PF02142">
    <property type="entry name" value="MGS"/>
    <property type="match status" value="1"/>
</dbReference>
<keyword evidence="12" id="KW-0460">Magnesium</keyword>
<feature type="region of interest" description="Carboxyphosphate synthetic domain" evidence="19">
    <location>
        <begin position="1"/>
        <end position="403"/>
    </location>
</feature>
<dbReference type="FunFam" id="1.10.1030.10:FF:000002">
    <property type="entry name" value="Carbamoyl-phosphate synthase large chain"/>
    <property type="match status" value="1"/>
</dbReference>
<dbReference type="SUPFAM" id="SSF48108">
    <property type="entry name" value="Carbamoyl phosphate synthetase, large subunit connection domain"/>
    <property type="match status" value="1"/>
</dbReference>
<feature type="binding site" evidence="19">
    <location>
        <position position="843"/>
    </location>
    <ligand>
        <name>Mg(2+)</name>
        <dbReference type="ChEBI" id="CHEBI:18420"/>
        <label>3</label>
    </ligand>
</feature>
<evidence type="ECO:0000256" key="1">
    <source>
        <dbReference type="ARBA" id="ARBA00001936"/>
    </source>
</evidence>
<dbReference type="Pfam" id="PF02787">
    <property type="entry name" value="CPSase_L_D3"/>
    <property type="match status" value="1"/>
</dbReference>
<feature type="domain" description="ATP-grasp" evidence="20">
    <location>
        <begin position="133"/>
        <end position="328"/>
    </location>
</feature>
<dbReference type="GO" id="GO:0004088">
    <property type="term" value="F:carbamoyl-phosphate synthase (glutamine-hydrolyzing) activity"/>
    <property type="evidence" value="ECO:0007669"/>
    <property type="project" value="UniProtKB-UniRule"/>
</dbReference>
<feature type="binding site" evidence="19">
    <location>
        <position position="781"/>
    </location>
    <ligand>
        <name>ATP</name>
        <dbReference type="ChEBI" id="CHEBI:30616"/>
        <label>2</label>
    </ligand>
</feature>
<evidence type="ECO:0000256" key="5">
    <source>
        <dbReference type="ARBA" id="ARBA00022571"/>
    </source>
</evidence>
<feature type="binding site" evidence="19">
    <location>
        <position position="243"/>
    </location>
    <ligand>
        <name>ATP</name>
        <dbReference type="ChEBI" id="CHEBI:30616"/>
        <label>1</label>
    </ligand>
</feature>
<evidence type="ECO:0000256" key="8">
    <source>
        <dbReference type="ARBA" id="ARBA00022723"/>
    </source>
</evidence>
<dbReference type="Proteomes" id="UP000199391">
    <property type="component" value="Unassembled WGS sequence"/>
</dbReference>
<dbReference type="EC" id="6.3.4.16" evidence="19"/>
<dbReference type="Gene3D" id="3.40.50.450">
    <property type="match status" value="1"/>
</dbReference>
<feature type="binding site" evidence="19">
    <location>
        <position position="299"/>
    </location>
    <ligand>
        <name>Mg(2+)</name>
        <dbReference type="ChEBI" id="CHEBI:18420"/>
        <label>2</label>
    </ligand>
</feature>
<feature type="binding site" evidence="19">
    <location>
        <position position="169"/>
    </location>
    <ligand>
        <name>ATP</name>
        <dbReference type="ChEBI" id="CHEBI:30616"/>
        <label>1</label>
    </ligand>
</feature>
<feature type="binding site" evidence="19">
    <location>
        <position position="215"/>
    </location>
    <ligand>
        <name>ATP</name>
        <dbReference type="ChEBI" id="CHEBI:30616"/>
        <label>1</label>
    </ligand>
</feature>
<dbReference type="PROSITE" id="PS00867">
    <property type="entry name" value="CPSASE_2"/>
    <property type="match status" value="2"/>
</dbReference>
<dbReference type="InterPro" id="IPR005479">
    <property type="entry name" value="CPAse_ATP-bd"/>
</dbReference>
<dbReference type="GO" id="GO:0046872">
    <property type="term" value="F:metal ion binding"/>
    <property type="evidence" value="ECO:0007669"/>
    <property type="project" value="UniProtKB-KW"/>
</dbReference>
<feature type="binding site" evidence="19">
    <location>
        <position position="285"/>
    </location>
    <ligand>
        <name>Mg(2+)</name>
        <dbReference type="ChEBI" id="CHEBI:18420"/>
        <label>1</label>
    </ligand>
</feature>
<keyword evidence="14" id="KW-0464">Manganese</keyword>
<comment type="caution">
    <text evidence="19">Lacks conserved residue(s) required for the propagation of feature annotation.</text>
</comment>
<reference evidence="23" key="1">
    <citation type="submission" date="2016-10" db="EMBL/GenBank/DDBJ databases">
        <authorList>
            <person name="Varghese N."/>
            <person name="Submissions S."/>
        </authorList>
    </citation>
    <scope>NUCLEOTIDE SEQUENCE [LARGE SCALE GENOMIC DNA]</scope>
    <source>
        <strain evidence="23">CGMCC 1.11014</strain>
    </source>
</reference>
<dbReference type="PANTHER" id="PTHR11405:SF53">
    <property type="entry name" value="CARBAMOYL-PHOSPHATE SYNTHASE [AMMONIA], MITOCHONDRIAL"/>
    <property type="match status" value="1"/>
</dbReference>
<feature type="binding site" evidence="19">
    <location>
        <position position="843"/>
    </location>
    <ligand>
        <name>Mn(2+)</name>
        <dbReference type="ChEBI" id="CHEBI:29035"/>
        <label>4</label>
    </ligand>
</feature>
<keyword evidence="8" id="KW-0479">Metal-binding</keyword>
<evidence type="ECO:0000256" key="19">
    <source>
        <dbReference type="HAMAP-Rule" id="MF_01210"/>
    </source>
</evidence>
<feature type="binding site" evidence="19">
    <location>
        <position position="823"/>
    </location>
    <ligand>
        <name>ATP</name>
        <dbReference type="ChEBI" id="CHEBI:30616"/>
        <label>2</label>
    </ligand>
</feature>
<dbReference type="InterPro" id="IPR006275">
    <property type="entry name" value="CPSase_lsu"/>
</dbReference>
<dbReference type="FunFam" id="3.40.50.20:FF:000003">
    <property type="entry name" value="Carbamoyl-phosphate synthase large chain"/>
    <property type="match status" value="1"/>
</dbReference>
<evidence type="ECO:0000256" key="17">
    <source>
        <dbReference type="ARBA" id="ARBA00057223"/>
    </source>
</evidence>
<feature type="binding site" evidence="19">
    <location>
        <position position="782"/>
    </location>
    <ligand>
        <name>ATP</name>
        <dbReference type="ChEBI" id="CHEBI:30616"/>
        <label>2</label>
    </ligand>
</feature>
<dbReference type="EC" id="6.3.5.5" evidence="19"/>
<comment type="cofactor">
    <cofactor evidence="1">
        <name>Mn(2+)</name>
        <dbReference type="ChEBI" id="CHEBI:29035"/>
    </cofactor>
</comment>
<comment type="pathway">
    <text evidence="2 19">Pyrimidine metabolism; UMP biosynthesis via de novo pathway; (S)-dihydroorotate from bicarbonate: step 1/3.</text>
</comment>
<dbReference type="InterPro" id="IPR005480">
    <property type="entry name" value="CPSase_lsu_oligo"/>
</dbReference>
<dbReference type="FunFam" id="3.30.1490.20:FF:000001">
    <property type="entry name" value="Carbamoyl-phosphate synthase large chain"/>
    <property type="match status" value="1"/>
</dbReference>
<dbReference type="FunFam" id="3.30.470.20:FF:000013">
    <property type="entry name" value="Carbamoyl-phosphate synthase large chain"/>
    <property type="match status" value="1"/>
</dbReference>
<dbReference type="SUPFAM" id="SSF52335">
    <property type="entry name" value="Methylglyoxal synthase-like"/>
    <property type="match status" value="1"/>
</dbReference>
<evidence type="ECO:0000256" key="11">
    <source>
        <dbReference type="ARBA" id="ARBA00022840"/>
    </source>
</evidence>
<feature type="binding site" evidence="19">
    <location>
        <position position="783"/>
    </location>
    <ligand>
        <name>ATP</name>
        <dbReference type="ChEBI" id="CHEBI:30616"/>
        <label>2</label>
    </ligand>
</feature>
<evidence type="ECO:0000256" key="13">
    <source>
        <dbReference type="ARBA" id="ARBA00022975"/>
    </source>
</evidence>
<evidence type="ECO:0000256" key="9">
    <source>
        <dbReference type="ARBA" id="ARBA00022737"/>
    </source>
</evidence>
<dbReference type="InterPro" id="IPR011607">
    <property type="entry name" value="MGS-like_dom"/>
</dbReference>
<evidence type="ECO:0000256" key="12">
    <source>
        <dbReference type="ARBA" id="ARBA00022842"/>
    </source>
</evidence>
<evidence type="ECO:0000259" key="21">
    <source>
        <dbReference type="PROSITE" id="PS51855"/>
    </source>
</evidence>
<keyword evidence="9 19" id="KW-0677">Repeat</keyword>
<feature type="binding site" evidence="19">
    <location>
        <position position="299"/>
    </location>
    <ligand>
        <name>Mn(2+)</name>
        <dbReference type="ChEBI" id="CHEBI:29035"/>
        <label>2</label>
    </ligand>
</feature>
<comment type="domain">
    <text evidence="19">The large subunit is composed of 2 ATP-grasp domains that are involved in binding the 2 ATP molecules needed for carbamoyl phosphate synthesis. The N-terminal ATP-grasp domain (referred to as the carboxyphosphate synthetic component) catalyzes the ATP-dependent phosphorylation of hydrogencarbonate to carboxyphosphate and the subsequent nucleophilic attack by ammonia to form a carbamate intermediate. The C-terminal ATP-grasp domain (referred to as the carbamoyl phosphate synthetic component) then catalyzes the phosphorylation of carbamate with the second ATP to form the end product carbamoyl phosphate. The reactive and unstable enzyme intermediates are sequentially channeled from one active site to the next through the interior of the protein over a distance of at least 96 A.</text>
</comment>
<evidence type="ECO:0000256" key="4">
    <source>
        <dbReference type="ARBA" id="ARBA00009799"/>
    </source>
</evidence>
<feature type="binding site" evidence="19">
    <location>
        <position position="845"/>
    </location>
    <ligand>
        <name>Mg(2+)</name>
        <dbReference type="ChEBI" id="CHEBI:18420"/>
        <label>4</label>
    </ligand>
</feature>
<feature type="binding site" evidence="19">
    <location>
        <position position="780"/>
    </location>
    <ligand>
        <name>ATP</name>
        <dbReference type="ChEBI" id="CHEBI:30616"/>
        <label>2</label>
    </ligand>
</feature>
<comment type="catalytic activity">
    <reaction evidence="16 19">
        <text>hydrogencarbonate + L-glutamine + 2 ATP + H2O = carbamoyl phosphate + L-glutamate + 2 ADP + phosphate + 2 H(+)</text>
        <dbReference type="Rhea" id="RHEA:18633"/>
        <dbReference type="ChEBI" id="CHEBI:15377"/>
        <dbReference type="ChEBI" id="CHEBI:15378"/>
        <dbReference type="ChEBI" id="CHEBI:17544"/>
        <dbReference type="ChEBI" id="CHEBI:29985"/>
        <dbReference type="ChEBI" id="CHEBI:30616"/>
        <dbReference type="ChEBI" id="CHEBI:43474"/>
        <dbReference type="ChEBI" id="CHEBI:58228"/>
        <dbReference type="ChEBI" id="CHEBI:58359"/>
        <dbReference type="ChEBI" id="CHEBI:456216"/>
        <dbReference type="EC" id="6.3.5.5"/>
    </reaction>
</comment>
<feature type="binding site" evidence="19">
    <location>
        <position position="755"/>
    </location>
    <ligand>
        <name>ATP</name>
        <dbReference type="ChEBI" id="CHEBI:30616"/>
        <label>2</label>
    </ligand>
</feature>
<feature type="binding site" evidence="19">
    <location>
        <position position="299"/>
    </location>
    <ligand>
        <name>ATP</name>
        <dbReference type="ChEBI" id="CHEBI:30616"/>
        <label>1</label>
    </ligand>
</feature>
<dbReference type="EMBL" id="FPBO01000006">
    <property type="protein sequence ID" value="SFU62213.1"/>
    <property type="molecule type" value="Genomic_DNA"/>
</dbReference>
<dbReference type="PANTHER" id="PTHR11405">
    <property type="entry name" value="CARBAMOYLTRANSFERASE FAMILY MEMBER"/>
    <property type="match status" value="1"/>
</dbReference>
<feature type="binding site" evidence="19">
    <location>
        <position position="285"/>
    </location>
    <ligand>
        <name>Mn(2+)</name>
        <dbReference type="ChEBI" id="CHEBI:29035"/>
        <label>1</label>
    </ligand>
</feature>
<accession>A0A1I7HNH8</accession>
<feature type="binding site" evidence="19">
    <location>
        <position position="176"/>
    </location>
    <ligand>
        <name>ATP</name>
        <dbReference type="ChEBI" id="CHEBI:30616"/>
        <label>1</label>
    </ligand>
</feature>
<feature type="binding site" evidence="19">
    <location>
        <position position="748"/>
    </location>
    <ligand>
        <name>ATP</name>
        <dbReference type="ChEBI" id="CHEBI:30616"/>
        <label>2</label>
    </ligand>
</feature>
<evidence type="ECO:0000256" key="14">
    <source>
        <dbReference type="ARBA" id="ARBA00023211"/>
    </source>
</evidence>
<feature type="binding site" evidence="19">
    <location>
        <position position="845"/>
    </location>
    <ligand>
        <name>Mn(2+)</name>
        <dbReference type="ChEBI" id="CHEBI:29035"/>
        <label>4</label>
    </ligand>
</feature>
<feature type="binding site" evidence="19">
    <location>
        <position position="823"/>
    </location>
    <ligand>
        <name>Mg(2+)</name>
        <dbReference type="ChEBI" id="CHEBI:18420"/>
        <label>3</label>
    </ligand>
</feature>
<dbReference type="SMART" id="SM01096">
    <property type="entry name" value="CPSase_L_D3"/>
    <property type="match status" value="1"/>
</dbReference>
<comment type="pathway">
    <text evidence="3 19">Amino-acid biosynthesis; L-arginine biosynthesis; carbamoyl phosphate from bicarbonate: step 1/1.</text>
</comment>
<dbReference type="InterPro" id="IPR016185">
    <property type="entry name" value="PreATP-grasp_dom_sf"/>
</dbReference>
<dbReference type="SUPFAM" id="SSF56059">
    <property type="entry name" value="Glutathione synthetase ATP-binding domain-like"/>
    <property type="match status" value="2"/>
</dbReference>
<dbReference type="STRING" id="1035707.SAMN05216552_100666"/>